<dbReference type="CDD" id="cd03024">
    <property type="entry name" value="DsbA_FrnE"/>
    <property type="match status" value="1"/>
</dbReference>
<dbReference type="Pfam" id="PF01323">
    <property type="entry name" value="DSBA"/>
    <property type="match status" value="1"/>
</dbReference>
<dbReference type="AlphaFoldDB" id="A0A4R3KR71"/>
<keyword evidence="2" id="KW-0413">Isomerase</keyword>
<dbReference type="InterPro" id="IPR001853">
    <property type="entry name" value="DSBA-like_thioredoxin_dom"/>
</dbReference>
<proteinExistence type="predicted"/>
<dbReference type="InterPro" id="IPR036249">
    <property type="entry name" value="Thioredoxin-like_sf"/>
</dbReference>
<dbReference type="SUPFAM" id="SSF52833">
    <property type="entry name" value="Thioredoxin-like"/>
    <property type="match status" value="1"/>
</dbReference>
<protein>
    <submittedName>
        <fullName evidence="2">Protein disulfide-isomerase</fullName>
    </submittedName>
</protein>
<dbReference type="PANTHER" id="PTHR13887:SF41">
    <property type="entry name" value="THIOREDOXIN SUPERFAMILY PROTEIN"/>
    <property type="match status" value="1"/>
</dbReference>
<dbReference type="Gene3D" id="3.40.30.10">
    <property type="entry name" value="Glutaredoxin"/>
    <property type="match status" value="1"/>
</dbReference>
<dbReference type="GO" id="GO:0016853">
    <property type="term" value="F:isomerase activity"/>
    <property type="evidence" value="ECO:0007669"/>
    <property type="project" value="UniProtKB-KW"/>
</dbReference>
<dbReference type="EMBL" id="SMAD01000005">
    <property type="protein sequence ID" value="TCS87418.1"/>
    <property type="molecule type" value="Genomic_DNA"/>
</dbReference>
<name>A0A4R3KR71_9SPHI</name>
<keyword evidence="3" id="KW-1185">Reference proteome</keyword>
<sequence length="243" mass="26748">MKVEVWSDIMCPFCYIGKRNYEAALEQFTGKENVEIVWKSFQLDPSIPEASTENASSPVKQNISQYLADRKGISYEEAAEMNAAVTEMAKSAGLDYHLDKAVVANSFKAHRVIQMAKTKGSGDLAEENFFKAYFTEGQDLGNTEVLMEAGLKTGLSEAEVKESLSNDEYAYRVKQDITEAGQLGIQGVPFFVFNRKYAISGAQPPAAFLQTLEKALAEWKKEHPVSPFDVTGGPSCTPDGNCD</sequence>
<evidence type="ECO:0000259" key="1">
    <source>
        <dbReference type="Pfam" id="PF01323"/>
    </source>
</evidence>
<dbReference type="PANTHER" id="PTHR13887">
    <property type="entry name" value="GLUTATHIONE S-TRANSFERASE KAPPA"/>
    <property type="match status" value="1"/>
</dbReference>
<dbReference type="Proteomes" id="UP000295807">
    <property type="component" value="Unassembled WGS sequence"/>
</dbReference>
<gene>
    <name evidence="2" type="ORF">EDD80_105233</name>
</gene>
<comment type="caution">
    <text evidence="2">The sequence shown here is derived from an EMBL/GenBank/DDBJ whole genome shotgun (WGS) entry which is preliminary data.</text>
</comment>
<accession>A0A4R3KR71</accession>
<organism evidence="2 3">
    <name type="scientific">Anseongella ginsenosidimutans</name>
    <dbReference type="NCBI Taxonomy" id="496056"/>
    <lineage>
        <taxon>Bacteria</taxon>
        <taxon>Pseudomonadati</taxon>
        <taxon>Bacteroidota</taxon>
        <taxon>Sphingobacteriia</taxon>
        <taxon>Sphingobacteriales</taxon>
        <taxon>Sphingobacteriaceae</taxon>
        <taxon>Anseongella</taxon>
    </lineage>
</organism>
<feature type="domain" description="DSBA-like thioredoxin" evidence="1">
    <location>
        <begin position="3"/>
        <end position="212"/>
    </location>
</feature>
<dbReference type="GO" id="GO:0016491">
    <property type="term" value="F:oxidoreductase activity"/>
    <property type="evidence" value="ECO:0007669"/>
    <property type="project" value="InterPro"/>
</dbReference>
<evidence type="ECO:0000313" key="2">
    <source>
        <dbReference type="EMBL" id="TCS87418.1"/>
    </source>
</evidence>
<reference evidence="2 3" key="1">
    <citation type="submission" date="2019-03" db="EMBL/GenBank/DDBJ databases">
        <title>Genomic Encyclopedia of Type Strains, Phase IV (KMG-IV): sequencing the most valuable type-strain genomes for metagenomic binning, comparative biology and taxonomic classification.</title>
        <authorList>
            <person name="Goeker M."/>
        </authorList>
    </citation>
    <scope>NUCLEOTIDE SEQUENCE [LARGE SCALE GENOMIC DNA]</scope>
    <source>
        <strain evidence="2 3">DSM 21100</strain>
    </source>
</reference>
<evidence type="ECO:0000313" key="3">
    <source>
        <dbReference type="Proteomes" id="UP000295807"/>
    </source>
</evidence>